<accession>A0AAE4CX53</accession>
<keyword evidence="1" id="KW-0732">Signal</keyword>
<dbReference type="EMBL" id="JAVDYC010000001">
    <property type="protein sequence ID" value="MDR7327117.1"/>
    <property type="molecule type" value="Genomic_DNA"/>
</dbReference>
<feature type="signal peptide" evidence="1">
    <location>
        <begin position="1"/>
        <end position="33"/>
    </location>
</feature>
<dbReference type="InterPro" id="IPR014710">
    <property type="entry name" value="RmlC-like_jellyroll"/>
</dbReference>
<reference evidence="2 3" key="1">
    <citation type="submission" date="2023-07" db="EMBL/GenBank/DDBJ databases">
        <title>Sequencing the genomes of 1000 actinobacteria strains.</title>
        <authorList>
            <person name="Klenk H.-P."/>
        </authorList>
    </citation>
    <scope>NUCLEOTIDE SEQUENCE [LARGE SCALE GENOMIC DNA]</scope>
    <source>
        <strain evidence="2 3">DSM 44711</strain>
    </source>
</reference>
<dbReference type="SUPFAM" id="SSF51182">
    <property type="entry name" value="RmlC-like cupins"/>
    <property type="match status" value="1"/>
</dbReference>
<evidence type="ECO:0000313" key="3">
    <source>
        <dbReference type="Proteomes" id="UP001183629"/>
    </source>
</evidence>
<dbReference type="Gene3D" id="2.60.120.10">
    <property type="entry name" value="Jelly Rolls"/>
    <property type="match status" value="1"/>
</dbReference>
<dbReference type="Proteomes" id="UP001183629">
    <property type="component" value="Unassembled WGS sequence"/>
</dbReference>
<evidence type="ECO:0000313" key="2">
    <source>
        <dbReference type="EMBL" id="MDR7327117.1"/>
    </source>
</evidence>
<dbReference type="AlphaFoldDB" id="A0AAE4CX53"/>
<dbReference type="PROSITE" id="PS51318">
    <property type="entry name" value="TAT"/>
    <property type="match status" value="1"/>
</dbReference>
<gene>
    <name evidence="2" type="ORF">J2S44_007367</name>
</gene>
<dbReference type="InterPro" id="IPR006311">
    <property type="entry name" value="TAT_signal"/>
</dbReference>
<dbReference type="InterPro" id="IPR011051">
    <property type="entry name" value="RmlC_Cupin_sf"/>
</dbReference>
<feature type="chain" id="PRO_5042017378" evidence="1">
    <location>
        <begin position="34"/>
        <end position="151"/>
    </location>
</feature>
<comment type="caution">
    <text evidence="2">The sequence shown here is derived from an EMBL/GenBank/DDBJ whole genome shotgun (WGS) entry which is preliminary data.</text>
</comment>
<name>A0AAE4CX53_9ACTN</name>
<sequence>MQRQVRRTATVAAAVVATAVAATTLGVAGAAQATPPGPGVSGTIIAQHTVGGTDYVLRKITIPPGQATGWHYHDGTLYATVKQGALSHFDATCAQDGFYPRGSFIYEPAGADEVHIGINRGPAPVVLEVLYVLPTGSPLSQDAPNPGCPFE</sequence>
<keyword evidence="3" id="KW-1185">Reference proteome</keyword>
<keyword evidence="2" id="KW-0560">Oxidoreductase</keyword>
<protein>
    <submittedName>
        <fullName evidence="2">Quercetin dioxygenase-like cupin family protein</fullName>
    </submittedName>
</protein>
<dbReference type="RefSeq" id="WP_310424021.1">
    <property type="nucleotide sequence ID" value="NZ_JAVDYC010000001.1"/>
</dbReference>
<evidence type="ECO:0000256" key="1">
    <source>
        <dbReference type="SAM" id="SignalP"/>
    </source>
</evidence>
<keyword evidence="2" id="KW-0223">Dioxygenase</keyword>
<organism evidence="2 3">
    <name type="scientific">Catenuloplanes niger</name>
    <dbReference type="NCBI Taxonomy" id="587534"/>
    <lineage>
        <taxon>Bacteria</taxon>
        <taxon>Bacillati</taxon>
        <taxon>Actinomycetota</taxon>
        <taxon>Actinomycetes</taxon>
        <taxon>Micromonosporales</taxon>
        <taxon>Micromonosporaceae</taxon>
        <taxon>Catenuloplanes</taxon>
    </lineage>
</organism>
<dbReference type="GO" id="GO:0051213">
    <property type="term" value="F:dioxygenase activity"/>
    <property type="evidence" value="ECO:0007669"/>
    <property type="project" value="UniProtKB-KW"/>
</dbReference>
<proteinExistence type="predicted"/>